<proteinExistence type="predicted"/>
<name>A0A419HTW0_9PSEU</name>
<protein>
    <recommendedName>
        <fullName evidence="4">Transmembrane protein</fullName>
    </recommendedName>
</protein>
<evidence type="ECO:0000313" key="2">
    <source>
        <dbReference type="EMBL" id="RJQ80231.1"/>
    </source>
</evidence>
<keyword evidence="1" id="KW-1133">Transmembrane helix</keyword>
<sequence>MEIMRNRTRAGRPPNPCRRLLRRLGAVRNPLLRRSDRIEGALAGVAVLIALLAIPLAVLLGSADIRSETATSDAQVRTRHQATATVLTTAPEQPMSIGDSAPIASTARVNALWHVPGGAPRTGTITVPTGAATEGATTPIWLDGNGRQTTAPLTHTDAVTNGILVATFTWLCAAGVLAGAFWAARRVLDRRRASRWAEDWAQFAGPEAVR</sequence>
<evidence type="ECO:0000256" key="1">
    <source>
        <dbReference type="SAM" id="Phobius"/>
    </source>
</evidence>
<keyword evidence="3" id="KW-1185">Reference proteome</keyword>
<feature type="transmembrane region" description="Helical" evidence="1">
    <location>
        <begin position="41"/>
        <end position="63"/>
    </location>
</feature>
<keyword evidence="1" id="KW-0472">Membrane</keyword>
<comment type="caution">
    <text evidence="2">The sequence shown here is derived from an EMBL/GenBank/DDBJ whole genome shotgun (WGS) entry which is preliminary data.</text>
</comment>
<dbReference type="PANTHER" id="PTHR42305:SF1">
    <property type="entry name" value="MEMBRANE PROTEIN RV1733C-RELATED"/>
    <property type="match status" value="1"/>
</dbReference>
<dbReference type="PANTHER" id="PTHR42305">
    <property type="entry name" value="MEMBRANE PROTEIN RV1733C-RELATED"/>
    <property type="match status" value="1"/>
</dbReference>
<organism evidence="2 3">
    <name type="scientific">Amycolatopsis panacis</name>
    <dbReference type="NCBI Taxonomy" id="2340917"/>
    <lineage>
        <taxon>Bacteria</taxon>
        <taxon>Bacillati</taxon>
        <taxon>Actinomycetota</taxon>
        <taxon>Actinomycetes</taxon>
        <taxon>Pseudonocardiales</taxon>
        <taxon>Pseudonocardiaceae</taxon>
        <taxon>Amycolatopsis</taxon>
    </lineage>
</organism>
<evidence type="ECO:0000313" key="3">
    <source>
        <dbReference type="Proteomes" id="UP000285112"/>
    </source>
</evidence>
<keyword evidence="1" id="KW-0812">Transmembrane</keyword>
<dbReference type="EMBL" id="QZFV01000116">
    <property type="protein sequence ID" value="RJQ80231.1"/>
    <property type="molecule type" value="Genomic_DNA"/>
</dbReference>
<dbReference type="InterPro" id="IPR039708">
    <property type="entry name" value="MT1774/Rv1733c-like"/>
</dbReference>
<dbReference type="Proteomes" id="UP000285112">
    <property type="component" value="Unassembled WGS sequence"/>
</dbReference>
<accession>A0A419HTW0</accession>
<dbReference type="AlphaFoldDB" id="A0A419HTW0"/>
<feature type="transmembrane region" description="Helical" evidence="1">
    <location>
        <begin position="163"/>
        <end position="184"/>
    </location>
</feature>
<dbReference type="OrthoDB" id="3637369at2"/>
<gene>
    <name evidence="2" type="ORF">D5S19_25100</name>
</gene>
<reference evidence="2 3" key="1">
    <citation type="submission" date="2018-09" db="EMBL/GenBank/DDBJ databases">
        <title>YIM PH 21725 draft genome.</title>
        <authorList>
            <person name="Miao C."/>
        </authorList>
    </citation>
    <scope>NUCLEOTIDE SEQUENCE [LARGE SCALE GENOMIC DNA]</scope>
    <source>
        <strain evidence="3">YIM PH21725</strain>
    </source>
</reference>
<evidence type="ECO:0008006" key="4">
    <source>
        <dbReference type="Google" id="ProtNLM"/>
    </source>
</evidence>